<organism evidence="1">
    <name type="scientific">Siphoviridae sp. ctJyX12</name>
    <dbReference type="NCBI Taxonomy" id="2827840"/>
    <lineage>
        <taxon>Viruses</taxon>
        <taxon>Duplodnaviria</taxon>
        <taxon>Heunggongvirae</taxon>
        <taxon>Uroviricota</taxon>
        <taxon>Caudoviricetes</taxon>
    </lineage>
</organism>
<accession>A0A8S5SPV3</accession>
<evidence type="ECO:0000313" key="1">
    <source>
        <dbReference type="EMBL" id="DAF53076.1"/>
    </source>
</evidence>
<dbReference type="EMBL" id="BK032646">
    <property type="protein sequence ID" value="DAF53076.1"/>
    <property type="molecule type" value="Genomic_DNA"/>
</dbReference>
<sequence>MLVRGSNGLEIDIEEQVASAMIAAGLVEEVQGLESKPAKTKK</sequence>
<reference evidence="1" key="1">
    <citation type="journal article" date="2021" name="Proc. Natl. Acad. Sci. U.S.A.">
        <title>A Catalog of Tens of Thousands of Viruses from Human Metagenomes Reveals Hidden Associations with Chronic Diseases.</title>
        <authorList>
            <person name="Tisza M.J."/>
            <person name="Buck C.B."/>
        </authorList>
    </citation>
    <scope>NUCLEOTIDE SEQUENCE</scope>
    <source>
        <strain evidence="1">CtJyX12</strain>
    </source>
</reference>
<name>A0A8S5SPV3_9CAUD</name>
<proteinExistence type="predicted"/>
<protein>
    <submittedName>
        <fullName evidence="1">Uncharacterized protein</fullName>
    </submittedName>
</protein>